<evidence type="ECO:0000313" key="2">
    <source>
        <dbReference type="WBParaSite" id="Minc3s04602g36636"/>
    </source>
</evidence>
<organism evidence="1 2">
    <name type="scientific">Meloidogyne incognita</name>
    <name type="common">Southern root-knot nematode worm</name>
    <name type="synonym">Oxyuris incognita</name>
    <dbReference type="NCBI Taxonomy" id="6306"/>
    <lineage>
        <taxon>Eukaryota</taxon>
        <taxon>Metazoa</taxon>
        <taxon>Ecdysozoa</taxon>
        <taxon>Nematoda</taxon>
        <taxon>Chromadorea</taxon>
        <taxon>Rhabditida</taxon>
        <taxon>Tylenchina</taxon>
        <taxon>Tylenchomorpha</taxon>
        <taxon>Tylenchoidea</taxon>
        <taxon>Meloidogynidae</taxon>
        <taxon>Meloidogyninae</taxon>
        <taxon>Meloidogyne</taxon>
        <taxon>Meloidogyne incognita group</taxon>
    </lineage>
</organism>
<evidence type="ECO:0000313" key="1">
    <source>
        <dbReference type="Proteomes" id="UP000887563"/>
    </source>
</evidence>
<proteinExistence type="predicted"/>
<protein>
    <submittedName>
        <fullName evidence="2">Ovule protein</fullName>
    </submittedName>
</protein>
<dbReference type="WBParaSite" id="Minc3s04602g36636">
    <property type="protein sequence ID" value="Minc3s04602g36636"/>
    <property type="gene ID" value="Minc3s04602g36636"/>
</dbReference>
<sequence>MLKIRNLSTHCITIKLLMSISGNAEQTKTRIPFVFHPTLPAQNHKTQQYKSELFQFFLHDKDGSLTPHSPNKQSHFHIIN</sequence>
<dbReference type="Proteomes" id="UP000887563">
    <property type="component" value="Unplaced"/>
</dbReference>
<reference evidence="2" key="1">
    <citation type="submission" date="2022-11" db="UniProtKB">
        <authorList>
            <consortium name="WormBaseParasite"/>
        </authorList>
    </citation>
    <scope>IDENTIFICATION</scope>
</reference>
<accession>A0A914NEA4</accession>
<name>A0A914NEA4_MELIC</name>
<keyword evidence="1" id="KW-1185">Reference proteome</keyword>
<dbReference type="AlphaFoldDB" id="A0A914NEA4"/>